<dbReference type="PANTHER" id="PTHR47003:SF3">
    <property type="entry name" value="SMALL RIBOSOMAL SUBUNIT PROTEIN MS81 (RPPR8)"/>
    <property type="match status" value="1"/>
</dbReference>
<dbReference type="PROSITE" id="PS51375">
    <property type="entry name" value="PPR"/>
    <property type="match status" value="3"/>
</dbReference>
<keyword evidence="4" id="KW-1185">Reference proteome</keyword>
<sequence>MRNQWRLLLQRCKPVPQLQFKVQSSTTLPLSRNLSLFPPHPPTHFQNPNFPRLFSSSSHLVSEQTKLSDPSLITSTLIELYSDPIKSNEDVILELKSKTDLSIDDRIIEFFKNRGSEASAARMFFDWIMSKEGENLSSNSCNRLLGMLGANGLVKEFWDLVEIMKKKGYGVKKGASVRAMAKFQQEGLEGDVKKLNDLFASGSVDVSVEKISSRVCKVIRQAPWGDDVETKLQEMGVVYSGDLVKSVLENLGTTEPNKALIFFRWIEESGLYKHDGMTYNAIAREMGREEYMDKFWRLIDEMRTAGCEMEKGTYIIVLNRVVRKKMLKDAVDLYEFAMGGNTKPSLQDCPFLLKKIATNDKLNMDLFSKVLRVYKEGGNTFTNAALDDVLKSLTSVGRLKECNKILRAMEEVGFFPNEYLQSKIGFQLSKNSKTKEASEFLDFVEVSETIPSYKTFGSLIEGYCRSGHLDKACDCFQKLIKNGGSSYAGYPLETLTSAYCSKQRAIKAYKLLSEVVIEKEVKPWHTTYKLLISKLLDQGLFKEATNLFAPMKSHGYPPYLDPFIKYVSKSGTTDETVMFLKAMTNKKVPSTDVYMWVFKAYFEAGRHNQAQDFLSKCPRFIRNHVDVLTLFSSMKHAKDTAASAPVAA</sequence>
<feature type="repeat" description="PPR" evidence="2">
    <location>
        <begin position="452"/>
        <end position="486"/>
    </location>
</feature>
<reference evidence="3 4" key="1">
    <citation type="submission" date="2024-04" db="EMBL/GenBank/DDBJ databases">
        <title>The reference genome of an endangered Asteraceae, Deinandra increscens subsp. villosa, native to the Central Coast of California.</title>
        <authorList>
            <person name="Guilliams M."/>
            <person name="Hasenstab-Lehman K."/>
            <person name="Meyer R."/>
            <person name="Mcevoy S."/>
        </authorList>
    </citation>
    <scope>NUCLEOTIDE SEQUENCE [LARGE SCALE GENOMIC DNA]</scope>
    <source>
        <tissue evidence="3">Leaf</tissue>
    </source>
</reference>
<evidence type="ECO:0000256" key="2">
    <source>
        <dbReference type="PROSITE-ProRule" id="PRU00708"/>
    </source>
</evidence>
<protein>
    <recommendedName>
        <fullName evidence="5">Pentatricopeptide repeat-containing protein</fullName>
    </recommendedName>
</protein>
<dbReference type="Gene3D" id="1.25.40.10">
    <property type="entry name" value="Tetratricopeptide repeat domain"/>
    <property type="match status" value="3"/>
</dbReference>
<dbReference type="AlphaFoldDB" id="A0AAP0GXN2"/>
<dbReference type="Proteomes" id="UP001408789">
    <property type="component" value="Unassembled WGS sequence"/>
</dbReference>
<evidence type="ECO:0000313" key="4">
    <source>
        <dbReference type="Proteomes" id="UP001408789"/>
    </source>
</evidence>
<proteinExistence type="predicted"/>
<dbReference type="InterPro" id="IPR011990">
    <property type="entry name" value="TPR-like_helical_dom_sf"/>
</dbReference>
<dbReference type="InterPro" id="IPR002885">
    <property type="entry name" value="PPR_rpt"/>
</dbReference>
<name>A0AAP0GXN2_9ASTR</name>
<feature type="repeat" description="PPR" evidence="2">
    <location>
        <begin position="524"/>
        <end position="558"/>
    </location>
</feature>
<dbReference type="EMBL" id="JBCNJP010000015">
    <property type="protein sequence ID" value="KAK9067138.1"/>
    <property type="molecule type" value="Genomic_DNA"/>
</dbReference>
<dbReference type="GO" id="GO:0008380">
    <property type="term" value="P:RNA splicing"/>
    <property type="evidence" value="ECO:0007669"/>
    <property type="project" value="InterPro"/>
</dbReference>
<accession>A0AAP0GXN2</accession>
<evidence type="ECO:0000313" key="3">
    <source>
        <dbReference type="EMBL" id="KAK9067138.1"/>
    </source>
</evidence>
<comment type="caution">
    <text evidence="3">The sequence shown here is derived from an EMBL/GenBank/DDBJ whole genome shotgun (WGS) entry which is preliminary data.</text>
</comment>
<dbReference type="Pfam" id="PF01535">
    <property type="entry name" value="PPR"/>
    <property type="match status" value="2"/>
</dbReference>
<evidence type="ECO:0000256" key="1">
    <source>
        <dbReference type="ARBA" id="ARBA00022737"/>
    </source>
</evidence>
<dbReference type="NCBIfam" id="TIGR00756">
    <property type="entry name" value="PPR"/>
    <property type="match status" value="2"/>
</dbReference>
<gene>
    <name evidence="3" type="ORF">SSX86_014463</name>
</gene>
<keyword evidence="1" id="KW-0677">Repeat</keyword>
<dbReference type="PANTHER" id="PTHR47003">
    <property type="entry name" value="OS01G0970900 PROTEIN"/>
    <property type="match status" value="1"/>
</dbReference>
<evidence type="ECO:0008006" key="5">
    <source>
        <dbReference type="Google" id="ProtNLM"/>
    </source>
</evidence>
<organism evidence="3 4">
    <name type="scientific">Deinandra increscens subsp. villosa</name>
    <dbReference type="NCBI Taxonomy" id="3103831"/>
    <lineage>
        <taxon>Eukaryota</taxon>
        <taxon>Viridiplantae</taxon>
        <taxon>Streptophyta</taxon>
        <taxon>Embryophyta</taxon>
        <taxon>Tracheophyta</taxon>
        <taxon>Spermatophyta</taxon>
        <taxon>Magnoliopsida</taxon>
        <taxon>eudicotyledons</taxon>
        <taxon>Gunneridae</taxon>
        <taxon>Pentapetalae</taxon>
        <taxon>asterids</taxon>
        <taxon>campanulids</taxon>
        <taxon>Asterales</taxon>
        <taxon>Asteraceae</taxon>
        <taxon>Asteroideae</taxon>
        <taxon>Heliantheae alliance</taxon>
        <taxon>Madieae</taxon>
        <taxon>Madiinae</taxon>
        <taxon>Deinandra</taxon>
    </lineage>
</organism>
<feature type="repeat" description="PPR" evidence="2">
    <location>
        <begin position="275"/>
        <end position="309"/>
    </location>
</feature>
<dbReference type="InterPro" id="IPR044578">
    <property type="entry name" value="BIR6-like"/>
</dbReference>